<gene>
    <name evidence="1" type="ORF">KI387_012539</name>
</gene>
<name>A0AA38FGY7_TAXCH</name>
<sequence>MVPSGLRSVVFGDAVLEPSVLSADCSLGRATDIAHETLLMLCTDPSHGILPKFHQQYGVSKGGVKIRIE</sequence>
<evidence type="ECO:0000313" key="2">
    <source>
        <dbReference type="Proteomes" id="UP000824469"/>
    </source>
</evidence>
<evidence type="ECO:0000313" key="1">
    <source>
        <dbReference type="EMBL" id="KAH9300956.1"/>
    </source>
</evidence>
<dbReference type="Proteomes" id="UP000824469">
    <property type="component" value="Unassembled WGS sequence"/>
</dbReference>
<keyword evidence="2" id="KW-1185">Reference proteome</keyword>
<comment type="caution">
    <text evidence="1">The sequence shown here is derived from an EMBL/GenBank/DDBJ whole genome shotgun (WGS) entry which is preliminary data.</text>
</comment>
<dbReference type="AlphaFoldDB" id="A0AA38FGY7"/>
<protein>
    <submittedName>
        <fullName evidence="1">Uncharacterized protein</fullName>
    </submittedName>
</protein>
<reference evidence="1 2" key="1">
    <citation type="journal article" date="2021" name="Nat. Plants">
        <title>The Taxus genome provides insights into paclitaxel biosynthesis.</title>
        <authorList>
            <person name="Xiong X."/>
            <person name="Gou J."/>
            <person name="Liao Q."/>
            <person name="Li Y."/>
            <person name="Zhou Q."/>
            <person name="Bi G."/>
            <person name="Li C."/>
            <person name="Du R."/>
            <person name="Wang X."/>
            <person name="Sun T."/>
            <person name="Guo L."/>
            <person name="Liang H."/>
            <person name="Lu P."/>
            <person name="Wu Y."/>
            <person name="Zhang Z."/>
            <person name="Ro D.K."/>
            <person name="Shang Y."/>
            <person name="Huang S."/>
            <person name="Yan J."/>
        </authorList>
    </citation>
    <scope>NUCLEOTIDE SEQUENCE [LARGE SCALE GENOMIC DNA]</scope>
    <source>
        <strain evidence="1">Ta-2019</strain>
    </source>
</reference>
<dbReference type="EMBL" id="JAHRHJ020000009">
    <property type="protein sequence ID" value="KAH9300956.1"/>
    <property type="molecule type" value="Genomic_DNA"/>
</dbReference>
<organism evidence="1 2">
    <name type="scientific">Taxus chinensis</name>
    <name type="common">Chinese yew</name>
    <name type="synonym">Taxus wallichiana var. chinensis</name>
    <dbReference type="NCBI Taxonomy" id="29808"/>
    <lineage>
        <taxon>Eukaryota</taxon>
        <taxon>Viridiplantae</taxon>
        <taxon>Streptophyta</taxon>
        <taxon>Embryophyta</taxon>
        <taxon>Tracheophyta</taxon>
        <taxon>Spermatophyta</taxon>
        <taxon>Pinopsida</taxon>
        <taxon>Pinidae</taxon>
        <taxon>Conifers II</taxon>
        <taxon>Cupressales</taxon>
        <taxon>Taxaceae</taxon>
        <taxon>Taxus</taxon>
    </lineage>
</organism>
<feature type="non-terminal residue" evidence="1">
    <location>
        <position position="69"/>
    </location>
</feature>
<accession>A0AA38FGY7</accession>
<proteinExistence type="predicted"/>